<dbReference type="InterPro" id="IPR001138">
    <property type="entry name" value="Zn2Cys6_DnaBD"/>
</dbReference>
<reference evidence="6" key="2">
    <citation type="submission" date="2021-03" db="EMBL/GenBank/DDBJ databases">
        <authorList>
            <person name="Alouane T."/>
            <person name="Langin T."/>
            <person name="Bonhomme L."/>
        </authorList>
    </citation>
    <scope>NUCLEOTIDE SEQUENCE</scope>
    <source>
        <strain evidence="6">MDC_Fg202</strain>
    </source>
</reference>
<dbReference type="Pfam" id="PF03583">
    <property type="entry name" value="LIP"/>
    <property type="match status" value="1"/>
</dbReference>
<accession>A0A4E9E7S1</accession>
<dbReference type="GO" id="GO:0016042">
    <property type="term" value="P:lipid catabolic process"/>
    <property type="evidence" value="ECO:0007669"/>
    <property type="project" value="InterPro"/>
</dbReference>
<keyword evidence="3" id="KW-0175">Coiled coil</keyword>
<dbReference type="EMBL" id="CAAKMV010000111">
    <property type="protein sequence ID" value="VIO54825.1"/>
    <property type="molecule type" value="Genomic_DNA"/>
</dbReference>
<dbReference type="GO" id="GO:0004806">
    <property type="term" value="F:triacylglycerol lipase activity"/>
    <property type="evidence" value="ECO:0007669"/>
    <property type="project" value="InterPro"/>
</dbReference>
<dbReference type="PANTHER" id="PTHR34853:SF5">
    <property type="entry name" value="LIP-DOMAIN-CONTAINING PROTEIN-RELATED"/>
    <property type="match status" value="1"/>
</dbReference>
<dbReference type="PANTHER" id="PTHR34853">
    <property type="match status" value="1"/>
</dbReference>
<keyword evidence="1" id="KW-0378">Hydrolase</keyword>
<dbReference type="InterPro" id="IPR005152">
    <property type="entry name" value="Lipase_secreted"/>
</dbReference>
<dbReference type="PROSITE" id="PS00463">
    <property type="entry name" value="ZN2_CY6_FUNGAL_1"/>
    <property type="match status" value="1"/>
</dbReference>
<feature type="domain" description="Zn(2)-C6 fungal-type" evidence="5">
    <location>
        <begin position="29"/>
        <end position="57"/>
    </location>
</feature>
<evidence type="ECO:0000256" key="2">
    <source>
        <dbReference type="ARBA" id="ARBA00023242"/>
    </source>
</evidence>
<dbReference type="GO" id="GO:0000981">
    <property type="term" value="F:DNA-binding transcription factor activity, RNA polymerase II-specific"/>
    <property type="evidence" value="ECO:0007669"/>
    <property type="project" value="InterPro"/>
</dbReference>
<proteinExistence type="predicted"/>
<dbReference type="SMART" id="SM00066">
    <property type="entry name" value="GAL4"/>
    <property type="match status" value="1"/>
</dbReference>
<gene>
    <name evidence="7" type="ORF">FUG_LOCUS145012</name>
    <name evidence="6" type="ORF">MDCFG202_LOCUS488260</name>
</gene>
<dbReference type="Gene3D" id="1.10.260.130">
    <property type="match status" value="1"/>
</dbReference>
<evidence type="ECO:0000256" key="4">
    <source>
        <dbReference type="SAM" id="MobiDB-lite"/>
    </source>
</evidence>
<evidence type="ECO:0000256" key="1">
    <source>
        <dbReference type="ARBA" id="ARBA00022801"/>
    </source>
</evidence>
<feature type="region of interest" description="Disordered" evidence="4">
    <location>
        <begin position="1"/>
        <end position="25"/>
    </location>
</feature>
<dbReference type="EMBL" id="CAJPIJ010000174">
    <property type="protein sequence ID" value="CAG2003098.1"/>
    <property type="molecule type" value="Genomic_DNA"/>
</dbReference>
<dbReference type="Pfam" id="PF11951">
    <property type="entry name" value="Fungal_trans_2"/>
    <property type="match status" value="1"/>
</dbReference>
<dbReference type="CDD" id="cd00067">
    <property type="entry name" value="GAL4"/>
    <property type="match status" value="1"/>
</dbReference>
<name>A0A4E9E7S1_GIBZA</name>
<dbReference type="InterPro" id="IPR036864">
    <property type="entry name" value="Zn2-C6_fun-type_DNA-bd_sf"/>
</dbReference>
<organism evidence="7">
    <name type="scientific">Gibberella zeae</name>
    <name type="common">Wheat head blight fungus</name>
    <name type="synonym">Fusarium graminearum</name>
    <dbReference type="NCBI Taxonomy" id="5518"/>
    <lineage>
        <taxon>Eukaryota</taxon>
        <taxon>Fungi</taxon>
        <taxon>Dikarya</taxon>
        <taxon>Ascomycota</taxon>
        <taxon>Pezizomycotina</taxon>
        <taxon>Sordariomycetes</taxon>
        <taxon>Hypocreomycetidae</taxon>
        <taxon>Hypocreales</taxon>
        <taxon>Nectriaceae</taxon>
        <taxon>Fusarium</taxon>
    </lineage>
</organism>
<reference evidence="7" key="1">
    <citation type="submission" date="2019-04" db="EMBL/GenBank/DDBJ databases">
        <authorList>
            <person name="Melise S."/>
            <person name="Noan J."/>
            <person name="Okalmin O."/>
        </authorList>
    </citation>
    <scope>NUCLEOTIDE SEQUENCE</scope>
    <source>
        <strain evidence="7">FN9</strain>
    </source>
</reference>
<dbReference type="GO" id="GO:0008270">
    <property type="term" value="F:zinc ion binding"/>
    <property type="evidence" value="ECO:0007669"/>
    <property type="project" value="InterPro"/>
</dbReference>
<dbReference type="Proteomes" id="UP000746612">
    <property type="component" value="Unassembled WGS sequence"/>
</dbReference>
<dbReference type="PROSITE" id="PS50048">
    <property type="entry name" value="ZN2_CY6_FUNGAL_2"/>
    <property type="match status" value="1"/>
</dbReference>
<feature type="coiled-coil region" evidence="3">
    <location>
        <begin position="340"/>
        <end position="370"/>
    </location>
</feature>
<dbReference type="InterPro" id="IPR029058">
    <property type="entry name" value="AB_hydrolase_fold"/>
</dbReference>
<evidence type="ECO:0000259" key="5">
    <source>
        <dbReference type="PROSITE" id="PS50048"/>
    </source>
</evidence>
<protein>
    <recommendedName>
        <fullName evidence="5">Zn(2)-C6 fungal-type domain-containing protein</fullName>
    </recommendedName>
</protein>
<dbReference type="Gene3D" id="3.40.50.1820">
    <property type="entry name" value="alpha/beta hydrolase"/>
    <property type="match status" value="1"/>
</dbReference>
<sequence length="1112" mass="122787">MESPLDLSQSTTGDRPPAKKKVPVRSRSGCLTCRNKHLKCDEAKPECQVCLSRGVQCGGYQRGLRWSTKHEKTAELTQHTFSTSLSPKSTCVAKRRRGRPPKKKLDTASMSSFTTASSTLSPTGVVDQGTFGEFVLDVPPSESGHSEPVEEVQCSTVADNFMTQFSMDLPVEGLPIEEFSWISDALDMSLTSQSITDNHELSLFPTQQNYSTLFLPPPITDLSSQLVDYWFRDICSLWSQYDSPTNANRMMATALWSTSEAVSTSLQSMSSAYLSSRMPHMKKTSISMMKNATDVIEAELRAVKSSPNLDTVPMGLIYGLFCIGTSICWLNASQLGIPFLKEAKALLHRVNKQKRRLSEEERKLLNIFNKSWQYCEMLLSVVSDTNRFISYEAEEVEEVDDISLDEYPTAALADPVVDDMPHPWTGVSNTVSRLLTQTLRLCRNYRYHVKYPGPFATRDHATALKMIDEAKSLEEKLLGLDFESAPANTETGDQKTPCRHLVNVAEAYRLAGLIHIYQTFPELVLLRLPDDLTGPADVHVPWEECITPLSLRLAKLIEQLPADSGSKMTQPLLCITASTGLRFEPPDASCTTLESQVQAPVATSSPFNLDNTEHCGLSDYIGQLVQADEDIDRLSTMTESRLGIVDTRCFIIGRLNDLEALLPPRPIVIAKTLVQKIWDEYDKEKPNSFSAWLRDLCATVRARDTSVDTDTAIHEQTLPPKKDPWYESPQGWESKQPGDLLRISSAPALLKAVENSSSVYHILYRSSDSKGESSWAVTTLFIPSTIYHSPSGEMAILSYQPAYNSSNLNSSPSYALTGVMARNEPSLGIKSTTSLIDELLSFGWVVSIPDHLGPSSAFGASVQGGHATLDGIRAVHHLLDLETSSRYNTTIWGYSGGSIATFAAAELQSKYAPELKIDGTVLGGLVDNVSGDFDKVNKSPIAGSLVSILVGITSQYPEARKYLESCLVPAMKDEFMSVLDMEVTETVKHFFGRDIYSFFKGGVADIRAPQLQKIYDEQAKLGSERVPSMPMFVYKAIDDEFCPTEWTDATVDRLCNAGAEITYERNTVGGHVSEIENGKPGAFRFLWSIFDGSYVSPAGKRNVSDVTVDVSG</sequence>
<evidence type="ECO:0000313" key="6">
    <source>
        <dbReference type="EMBL" id="CAG2003098.1"/>
    </source>
</evidence>
<dbReference type="Gene3D" id="4.10.240.10">
    <property type="entry name" value="Zn(2)-C6 fungal-type DNA-binding domain"/>
    <property type="match status" value="1"/>
</dbReference>
<evidence type="ECO:0000256" key="3">
    <source>
        <dbReference type="SAM" id="Coils"/>
    </source>
</evidence>
<evidence type="ECO:0000313" key="7">
    <source>
        <dbReference type="EMBL" id="VIO54825.1"/>
    </source>
</evidence>
<dbReference type="AlphaFoldDB" id="A0A4E9E7S1"/>
<keyword evidence="2" id="KW-0539">Nucleus</keyword>
<dbReference type="SUPFAM" id="SSF53474">
    <property type="entry name" value="alpha/beta-Hydrolases"/>
    <property type="match status" value="1"/>
</dbReference>
<dbReference type="InterPro" id="IPR021858">
    <property type="entry name" value="Fun_TF"/>
</dbReference>
<dbReference type="Pfam" id="PF00172">
    <property type="entry name" value="Zn_clus"/>
    <property type="match status" value="1"/>
</dbReference>
<feature type="compositionally biased region" description="Polar residues" evidence="4">
    <location>
        <begin position="1"/>
        <end position="13"/>
    </location>
</feature>
<dbReference type="SUPFAM" id="SSF57701">
    <property type="entry name" value="Zn2/Cys6 DNA-binding domain"/>
    <property type="match status" value="1"/>
</dbReference>